<dbReference type="Pfam" id="PF10250">
    <property type="entry name" value="O-FucT"/>
    <property type="match status" value="1"/>
</dbReference>
<reference evidence="8" key="1">
    <citation type="journal article" date="2022" name="Int. J. Mol. Sci.">
        <title>Draft Genome of Tanacetum Coccineum: Genomic Comparison of Closely Related Tanacetum-Family Plants.</title>
        <authorList>
            <person name="Yamashiro T."/>
            <person name="Shiraishi A."/>
            <person name="Nakayama K."/>
            <person name="Satake H."/>
        </authorList>
    </citation>
    <scope>NUCLEOTIDE SEQUENCE</scope>
</reference>
<protein>
    <recommendedName>
        <fullName evidence="6">O-fucosyltransferase family protein</fullName>
    </recommendedName>
</protein>
<sequence length="126" mass="14477">EEESLWSRFQRSKKESLNKSQDDSDDESELEEYPPYDSTQISSIGEGFSLEDDDLDCYDGYDAQGRCPLTPEEIGLLLQALGFNNETHLYLAYYKVYGREARISALRKLFQLMDDNKGIASDKERA</sequence>
<keyword evidence="9" id="KW-1185">Reference proteome</keyword>
<dbReference type="EMBL" id="BQNB010017953">
    <property type="protein sequence ID" value="GJT69041.1"/>
    <property type="molecule type" value="Genomic_DNA"/>
</dbReference>
<keyword evidence="4" id="KW-0294">Fucose metabolism</keyword>
<gene>
    <name evidence="8" type="ORF">Tco_1028327</name>
</gene>
<dbReference type="Proteomes" id="UP001151760">
    <property type="component" value="Unassembled WGS sequence"/>
</dbReference>
<keyword evidence="2" id="KW-0328">Glycosyltransferase</keyword>
<evidence type="ECO:0000256" key="3">
    <source>
        <dbReference type="ARBA" id="ARBA00022679"/>
    </source>
</evidence>
<organism evidence="8 9">
    <name type="scientific">Tanacetum coccineum</name>
    <dbReference type="NCBI Taxonomy" id="301880"/>
    <lineage>
        <taxon>Eukaryota</taxon>
        <taxon>Viridiplantae</taxon>
        <taxon>Streptophyta</taxon>
        <taxon>Embryophyta</taxon>
        <taxon>Tracheophyta</taxon>
        <taxon>Spermatophyta</taxon>
        <taxon>Magnoliopsida</taxon>
        <taxon>eudicotyledons</taxon>
        <taxon>Gunneridae</taxon>
        <taxon>Pentapetalae</taxon>
        <taxon>asterids</taxon>
        <taxon>campanulids</taxon>
        <taxon>Asterales</taxon>
        <taxon>Asteraceae</taxon>
        <taxon>Asteroideae</taxon>
        <taxon>Anthemideae</taxon>
        <taxon>Anthemidinae</taxon>
        <taxon>Tanacetum</taxon>
    </lineage>
</organism>
<evidence type="ECO:0000256" key="7">
    <source>
        <dbReference type="SAM" id="MobiDB-lite"/>
    </source>
</evidence>
<evidence type="ECO:0000256" key="2">
    <source>
        <dbReference type="ARBA" id="ARBA00022676"/>
    </source>
</evidence>
<evidence type="ECO:0000256" key="6">
    <source>
        <dbReference type="ARBA" id="ARBA00030350"/>
    </source>
</evidence>
<comment type="caution">
    <text evidence="8">The sequence shown here is derived from an EMBL/GenBank/DDBJ whole genome shotgun (WGS) entry which is preliminary data.</text>
</comment>
<dbReference type="PANTHER" id="PTHR31933">
    <property type="entry name" value="O-FUCOSYLTRANSFERASE 2-RELATED"/>
    <property type="match status" value="1"/>
</dbReference>
<evidence type="ECO:0000313" key="9">
    <source>
        <dbReference type="Proteomes" id="UP001151760"/>
    </source>
</evidence>
<keyword evidence="5" id="KW-0119">Carbohydrate metabolism</keyword>
<dbReference type="PANTHER" id="PTHR31933:SF5">
    <property type="entry name" value="O-FUCOSYLTRANSFERASE 31"/>
    <property type="match status" value="1"/>
</dbReference>
<feature type="compositionally biased region" description="Acidic residues" evidence="7">
    <location>
        <begin position="23"/>
        <end position="34"/>
    </location>
</feature>
<feature type="non-terminal residue" evidence="8">
    <location>
        <position position="1"/>
    </location>
</feature>
<feature type="region of interest" description="Disordered" evidence="7">
    <location>
        <begin position="1"/>
        <end position="44"/>
    </location>
</feature>
<evidence type="ECO:0000256" key="5">
    <source>
        <dbReference type="ARBA" id="ARBA00023277"/>
    </source>
</evidence>
<feature type="compositionally biased region" description="Basic and acidic residues" evidence="7">
    <location>
        <begin position="12"/>
        <end position="22"/>
    </location>
</feature>
<reference evidence="8" key="2">
    <citation type="submission" date="2022-01" db="EMBL/GenBank/DDBJ databases">
        <authorList>
            <person name="Yamashiro T."/>
            <person name="Shiraishi A."/>
            <person name="Satake H."/>
            <person name="Nakayama K."/>
        </authorList>
    </citation>
    <scope>NUCLEOTIDE SEQUENCE</scope>
</reference>
<dbReference type="InterPro" id="IPR019378">
    <property type="entry name" value="GDP-Fuc_O-FucTrfase"/>
</dbReference>
<proteinExistence type="inferred from homology"/>
<comment type="similarity">
    <text evidence="1">Belongs to the glycosyltransferase GT106 family.</text>
</comment>
<evidence type="ECO:0000313" key="8">
    <source>
        <dbReference type="EMBL" id="GJT69041.1"/>
    </source>
</evidence>
<accession>A0ABQ5G0H4</accession>
<evidence type="ECO:0000256" key="1">
    <source>
        <dbReference type="ARBA" id="ARBA00007737"/>
    </source>
</evidence>
<keyword evidence="3" id="KW-0808">Transferase</keyword>
<dbReference type="InterPro" id="IPR052272">
    <property type="entry name" value="GT106_glycosyltransferase"/>
</dbReference>
<name>A0ABQ5G0H4_9ASTR</name>
<evidence type="ECO:0000256" key="4">
    <source>
        <dbReference type="ARBA" id="ARBA00023253"/>
    </source>
</evidence>